<keyword evidence="9" id="KW-1185">Reference proteome</keyword>
<evidence type="ECO:0000256" key="1">
    <source>
        <dbReference type="ARBA" id="ARBA00004651"/>
    </source>
</evidence>
<accession>A0A1H4FVL5</accession>
<dbReference type="EMBL" id="FNRI01000013">
    <property type="protein sequence ID" value="SEB01147.1"/>
    <property type="molecule type" value="Genomic_DNA"/>
</dbReference>
<dbReference type="InterPro" id="IPR051907">
    <property type="entry name" value="DoxX-like_oxidoreductase"/>
</dbReference>
<dbReference type="AlphaFoldDB" id="A0A1H4FVL5"/>
<reference evidence="8 9" key="1">
    <citation type="submission" date="2016-10" db="EMBL/GenBank/DDBJ databases">
        <authorList>
            <person name="de Groot N.N."/>
        </authorList>
    </citation>
    <scope>NUCLEOTIDE SEQUENCE [LARGE SCALE GENOMIC DNA]</scope>
    <source>
        <strain evidence="8 9">DSM 25383</strain>
    </source>
</reference>
<evidence type="ECO:0000256" key="4">
    <source>
        <dbReference type="ARBA" id="ARBA00022692"/>
    </source>
</evidence>
<dbReference type="InterPro" id="IPR032808">
    <property type="entry name" value="DoxX"/>
</dbReference>
<keyword evidence="5 7" id="KW-1133">Transmembrane helix</keyword>
<keyword evidence="4 7" id="KW-0812">Transmembrane</keyword>
<evidence type="ECO:0000256" key="3">
    <source>
        <dbReference type="ARBA" id="ARBA00022475"/>
    </source>
</evidence>
<comment type="subcellular location">
    <subcellularLocation>
        <location evidence="1">Cell membrane</location>
        <topology evidence="1">Multi-pass membrane protein</topology>
    </subcellularLocation>
</comment>
<evidence type="ECO:0000256" key="6">
    <source>
        <dbReference type="ARBA" id="ARBA00023136"/>
    </source>
</evidence>
<dbReference type="PANTHER" id="PTHR33452">
    <property type="entry name" value="OXIDOREDUCTASE CATD-RELATED"/>
    <property type="match status" value="1"/>
</dbReference>
<dbReference type="STRING" id="1033731.SAMN05444145_11327"/>
<proteinExistence type="inferred from homology"/>
<gene>
    <name evidence="8" type="ORF">SAMN05444145_11327</name>
</gene>
<protein>
    <submittedName>
        <fullName evidence="8">Putative oxidoreductase</fullName>
    </submittedName>
</protein>
<dbReference type="OrthoDB" id="9813193at2"/>
<evidence type="ECO:0000256" key="5">
    <source>
        <dbReference type="ARBA" id="ARBA00022989"/>
    </source>
</evidence>
<evidence type="ECO:0000313" key="8">
    <source>
        <dbReference type="EMBL" id="SEB01147.1"/>
    </source>
</evidence>
<dbReference type="Pfam" id="PF07681">
    <property type="entry name" value="DoxX"/>
    <property type="match status" value="1"/>
</dbReference>
<dbReference type="RefSeq" id="WP_010264526.1">
    <property type="nucleotide sequence ID" value="NZ_CAEG01000013.1"/>
</dbReference>
<sequence length="145" mass="15578">MNAILRFLFPAAPSGAGASWLLLAARIVFGTLLMTHGIAKWQNFETLSATFPDPLGVGSPASLALAIFGEVVCPLGFITGTLYRLALLPMIFTMCIAFFSVHSGDPFAVRELAMLYLAAFVLLWIAGPGRYAADSLIACKLRPKR</sequence>
<dbReference type="PANTHER" id="PTHR33452:SF1">
    <property type="entry name" value="INNER MEMBRANE PROTEIN YPHA-RELATED"/>
    <property type="match status" value="1"/>
</dbReference>
<name>A0A1H4FVL5_9BACT</name>
<feature type="transmembrane region" description="Helical" evidence="7">
    <location>
        <begin position="85"/>
        <end position="101"/>
    </location>
</feature>
<evidence type="ECO:0000256" key="7">
    <source>
        <dbReference type="SAM" id="Phobius"/>
    </source>
</evidence>
<evidence type="ECO:0000256" key="2">
    <source>
        <dbReference type="ARBA" id="ARBA00006679"/>
    </source>
</evidence>
<dbReference type="GO" id="GO:0005886">
    <property type="term" value="C:plasma membrane"/>
    <property type="evidence" value="ECO:0007669"/>
    <property type="project" value="UniProtKB-SubCell"/>
</dbReference>
<organism evidence="8 9">
    <name type="scientific">Alistipes timonensis JC136</name>
    <dbReference type="NCBI Taxonomy" id="1033731"/>
    <lineage>
        <taxon>Bacteria</taxon>
        <taxon>Pseudomonadati</taxon>
        <taxon>Bacteroidota</taxon>
        <taxon>Bacteroidia</taxon>
        <taxon>Bacteroidales</taxon>
        <taxon>Rikenellaceae</taxon>
        <taxon>Alistipes</taxon>
    </lineage>
</organism>
<evidence type="ECO:0000313" key="9">
    <source>
        <dbReference type="Proteomes" id="UP000183253"/>
    </source>
</evidence>
<keyword evidence="6 7" id="KW-0472">Membrane</keyword>
<dbReference type="Proteomes" id="UP000183253">
    <property type="component" value="Unassembled WGS sequence"/>
</dbReference>
<comment type="similarity">
    <text evidence="2">Belongs to the DoxX family.</text>
</comment>
<keyword evidence="3" id="KW-1003">Cell membrane</keyword>
<feature type="transmembrane region" description="Helical" evidence="7">
    <location>
        <begin position="113"/>
        <end position="133"/>
    </location>
</feature>
<feature type="transmembrane region" description="Helical" evidence="7">
    <location>
        <begin position="59"/>
        <end position="78"/>
    </location>
</feature>